<dbReference type="PRINTS" id="PR00080">
    <property type="entry name" value="SDRFAMILY"/>
</dbReference>
<evidence type="ECO:0000256" key="2">
    <source>
        <dbReference type="ARBA" id="ARBA00023002"/>
    </source>
</evidence>
<keyword evidence="6" id="KW-1185">Reference proteome</keyword>
<dbReference type="PANTHER" id="PTHR42879">
    <property type="entry name" value="3-OXOACYL-(ACYL-CARRIER-PROTEIN) REDUCTASE"/>
    <property type="match status" value="1"/>
</dbReference>
<dbReference type="CDD" id="cd05233">
    <property type="entry name" value="SDR_c"/>
    <property type="match status" value="1"/>
</dbReference>
<dbReference type="GO" id="GO:0016491">
    <property type="term" value="F:oxidoreductase activity"/>
    <property type="evidence" value="ECO:0007669"/>
    <property type="project" value="UniProtKB-KW"/>
</dbReference>
<dbReference type="FunFam" id="3.40.50.720:FF:000084">
    <property type="entry name" value="Short-chain dehydrogenase reductase"/>
    <property type="match status" value="1"/>
</dbReference>
<reference evidence="5 6" key="1">
    <citation type="submission" date="2018-03" db="EMBL/GenBank/DDBJ databases">
        <title>Aquarubrobacter algicola gen. nov., sp. nov., a novel actinobacterium isolated from shallow eutrophic lake during the end of cyanobacterial harmful algal blooms.</title>
        <authorList>
            <person name="Chun S.J."/>
        </authorList>
    </citation>
    <scope>NUCLEOTIDE SEQUENCE [LARGE SCALE GENOMIC DNA]</scope>
    <source>
        <strain evidence="5 6">Seoho-28</strain>
    </source>
</reference>
<accession>A0A2T4UEQ1</accession>
<dbReference type="InterPro" id="IPR057326">
    <property type="entry name" value="KR_dom"/>
</dbReference>
<dbReference type="PANTHER" id="PTHR42879:SF2">
    <property type="entry name" value="3-OXOACYL-[ACYL-CARRIER-PROTEIN] REDUCTASE FABG"/>
    <property type="match status" value="1"/>
</dbReference>
<evidence type="ECO:0000256" key="3">
    <source>
        <dbReference type="RuleBase" id="RU000363"/>
    </source>
</evidence>
<dbReference type="Gene3D" id="3.40.50.720">
    <property type="entry name" value="NAD(P)-binding Rossmann-like Domain"/>
    <property type="match status" value="1"/>
</dbReference>
<feature type="domain" description="Ketoreductase" evidence="4">
    <location>
        <begin position="8"/>
        <end position="196"/>
    </location>
</feature>
<dbReference type="AlphaFoldDB" id="A0A2T4UEQ1"/>
<evidence type="ECO:0000313" key="5">
    <source>
        <dbReference type="EMBL" id="PTL56256.1"/>
    </source>
</evidence>
<gene>
    <name evidence="5" type="ORF">C7Y72_14850</name>
</gene>
<evidence type="ECO:0000313" key="6">
    <source>
        <dbReference type="Proteomes" id="UP000240739"/>
    </source>
</evidence>
<evidence type="ECO:0000259" key="4">
    <source>
        <dbReference type="SMART" id="SM00822"/>
    </source>
</evidence>
<dbReference type="SMART" id="SM00822">
    <property type="entry name" value="PKS_KR"/>
    <property type="match status" value="1"/>
</dbReference>
<dbReference type="RefSeq" id="WP_107569975.1">
    <property type="nucleotide sequence ID" value="NZ_PYYB01000002.1"/>
</dbReference>
<dbReference type="Proteomes" id="UP000240739">
    <property type="component" value="Unassembled WGS sequence"/>
</dbReference>
<dbReference type="InterPro" id="IPR036291">
    <property type="entry name" value="NAD(P)-bd_dom_sf"/>
</dbReference>
<keyword evidence="2" id="KW-0560">Oxidoreductase</keyword>
<evidence type="ECO:0000256" key="1">
    <source>
        <dbReference type="ARBA" id="ARBA00006484"/>
    </source>
</evidence>
<dbReference type="PRINTS" id="PR00081">
    <property type="entry name" value="GDHRDH"/>
</dbReference>
<comment type="similarity">
    <text evidence="1 3">Belongs to the short-chain dehydrogenases/reductases (SDR) family.</text>
</comment>
<dbReference type="InterPro" id="IPR002347">
    <property type="entry name" value="SDR_fam"/>
</dbReference>
<dbReference type="SUPFAM" id="SSF51735">
    <property type="entry name" value="NAD(P)-binding Rossmann-fold domains"/>
    <property type="match status" value="1"/>
</dbReference>
<protein>
    <submittedName>
        <fullName evidence="5">NAD(P)-dependent oxidoreductase</fullName>
    </submittedName>
</protein>
<comment type="caution">
    <text evidence="5">The sequence shown here is derived from an EMBL/GenBank/DDBJ whole genome shotgun (WGS) entry which is preliminary data.</text>
</comment>
<dbReference type="OrthoDB" id="5242555at2"/>
<dbReference type="Pfam" id="PF00106">
    <property type="entry name" value="adh_short"/>
    <property type="match status" value="1"/>
</dbReference>
<name>A0A2T4UEQ1_9ACTN</name>
<dbReference type="InterPro" id="IPR050259">
    <property type="entry name" value="SDR"/>
</dbReference>
<proteinExistence type="inferred from homology"/>
<organism evidence="5 6">
    <name type="scientific">Paraconexibacter algicola</name>
    <dbReference type="NCBI Taxonomy" id="2133960"/>
    <lineage>
        <taxon>Bacteria</taxon>
        <taxon>Bacillati</taxon>
        <taxon>Actinomycetota</taxon>
        <taxon>Thermoleophilia</taxon>
        <taxon>Solirubrobacterales</taxon>
        <taxon>Paraconexibacteraceae</taxon>
        <taxon>Paraconexibacter</taxon>
    </lineage>
</organism>
<sequence>MDLGLTGRACVVTGASQGIGREIALRLAAEGADVLVVARREDALGAVAQAASGPGRVVPCVADVTDPAAPARVLDAAHDAFGAVDVLVNNAGTSYVRALEELTDEDWHRNHELHVMAPMRLMQALAPRMADRGWGRIVNVTSSAGKRPSPMNAAYAVSKAGQLSLSRAFADAYAARGVLVNAVAPGITASELWVGEGGMADQLAGRDGGTREEAIAARAAKAPLGRMSTPAEIADVVVFLCSERAASVAGAAWSVDGGAVATIL</sequence>
<dbReference type="EMBL" id="PYYB01000002">
    <property type="protein sequence ID" value="PTL56256.1"/>
    <property type="molecule type" value="Genomic_DNA"/>
</dbReference>